<comment type="caution">
    <text evidence="2">The sequence shown here is derived from an EMBL/GenBank/DDBJ whole genome shotgun (WGS) entry which is preliminary data.</text>
</comment>
<dbReference type="AlphaFoldDB" id="A5KPK3"/>
<reference evidence="2 3" key="1">
    <citation type="submission" date="2007-03" db="EMBL/GenBank/DDBJ databases">
        <authorList>
            <person name="Fulton L."/>
            <person name="Clifton S."/>
            <person name="Fulton B."/>
            <person name="Xu J."/>
            <person name="Minx P."/>
            <person name="Pepin K.H."/>
            <person name="Johnson M."/>
            <person name="Thiruvilangam P."/>
            <person name="Bhonagiri V."/>
            <person name="Nash W.E."/>
            <person name="Mardis E.R."/>
            <person name="Wilson R.K."/>
        </authorList>
    </citation>
    <scope>NUCLEOTIDE SEQUENCE [LARGE SCALE GENOMIC DNA]</scope>
    <source>
        <strain evidence="2 3">ATCC 27756</strain>
    </source>
</reference>
<feature type="region of interest" description="Disordered" evidence="1">
    <location>
        <begin position="55"/>
        <end position="74"/>
    </location>
</feature>
<dbReference type="Proteomes" id="UP000003577">
    <property type="component" value="Unassembled WGS sequence"/>
</dbReference>
<dbReference type="HOGENOM" id="CLU_2685593_0_0_9"/>
<gene>
    <name evidence="2" type="ORF">RUMTOR_02187</name>
</gene>
<reference evidence="2 3" key="2">
    <citation type="submission" date="2007-04" db="EMBL/GenBank/DDBJ databases">
        <title>Draft genome sequence of Ruminococcus torques (ATCC 27756).</title>
        <authorList>
            <person name="Sudarsanam P."/>
            <person name="Ley R."/>
            <person name="Guruge J."/>
            <person name="Turnbaugh P.J."/>
            <person name="Mahowald M."/>
            <person name="Liep D."/>
            <person name="Gordon J."/>
        </authorList>
    </citation>
    <scope>NUCLEOTIDE SEQUENCE [LARGE SCALE GENOMIC DNA]</scope>
    <source>
        <strain evidence="2 3">ATCC 27756</strain>
    </source>
</reference>
<name>A5KPK3_9FIRM</name>
<evidence type="ECO:0000256" key="1">
    <source>
        <dbReference type="SAM" id="MobiDB-lite"/>
    </source>
</evidence>
<accession>A5KPK3</accession>
<proteinExistence type="predicted"/>
<evidence type="ECO:0000313" key="2">
    <source>
        <dbReference type="EMBL" id="EDK23679.1"/>
    </source>
</evidence>
<dbReference type="PaxDb" id="411460-RUMTOR_02187"/>
<protein>
    <submittedName>
        <fullName evidence="2">Uncharacterized protein</fullName>
    </submittedName>
</protein>
<evidence type="ECO:0000313" key="3">
    <source>
        <dbReference type="Proteomes" id="UP000003577"/>
    </source>
</evidence>
<dbReference type="EMBL" id="AAVP02000012">
    <property type="protein sequence ID" value="EDK23679.1"/>
    <property type="molecule type" value="Genomic_DNA"/>
</dbReference>
<organism evidence="2 3">
    <name type="scientific">[Ruminococcus] torques ATCC 27756</name>
    <dbReference type="NCBI Taxonomy" id="411460"/>
    <lineage>
        <taxon>Bacteria</taxon>
        <taxon>Bacillati</taxon>
        <taxon>Bacillota</taxon>
        <taxon>Clostridia</taxon>
        <taxon>Lachnospirales</taxon>
        <taxon>Lachnospiraceae</taxon>
        <taxon>Mediterraneibacter</taxon>
    </lineage>
</organism>
<sequence length="74" mass="8231">MSRQKKNTKEKFKEYAEQAGADVDAYVEQVGEDVLKAAILRDAVLDYLVDNCVQVENSDSDADSNSNNKEDSSK</sequence>